<dbReference type="Pfam" id="PF12924">
    <property type="entry name" value="APP_Cu_bd"/>
    <property type="match status" value="1"/>
</dbReference>
<keyword evidence="15" id="KW-1185">Reference proteome</keyword>
<keyword evidence="4 10" id="KW-1133">Transmembrane helix</keyword>
<dbReference type="InterPro" id="IPR036669">
    <property type="entry name" value="Amyloid_Cu-bd_sf"/>
</dbReference>
<dbReference type="GO" id="GO:0043005">
    <property type="term" value="C:neuron projection"/>
    <property type="evidence" value="ECO:0007669"/>
    <property type="project" value="TreeGrafter"/>
</dbReference>
<evidence type="ECO:0000256" key="2">
    <source>
        <dbReference type="ARBA" id="ARBA00022692"/>
    </source>
</evidence>
<evidence type="ECO:0000256" key="4">
    <source>
        <dbReference type="ARBA" id="ARBA00022989"/>
    </source>
</evidence>
<evidence type="ECO:0000256" key="11">
    <source>
        <dbReference type="SAM" id="SignalP"/>
    </source>
</evidence>
<keyword evidence="6 8" id="KW-1015">Disulfide bond</keyword>
<dbReference type="InterPro" id="IPR036454">
    <property type="entry name" value="Amyloid_glyco_heparin-bd_sf"/>
</dbReference>
<dbReference type="PROSITE" id="PS51869">
    <property type="entry name" value="APP_E1"/>
    <property type="match status" value="1"/>
</dbReference>
<evidence type="ECO:0000256" key="6">
    <source>
        <dbReference type="ARBA" id="ARBA00023157"/>
    </source>
</evidence>
<dbReference type="Proteomes" id="UP001187531">
    <property type="component" value="Unassembled WGS sequence"/>
</dbReference>
<evidence type="ECO:0000313" key="14">
    <source>
        <dbReference type="EMBL" id="KAK2707349.1"/>
    </source>
</evidence>
<dbReference type="InterPro" id="IPR019745">
    <property type="entry name" value="Amyloid_glyco_intracell_CS"/>
</dbReference>
<evidence type="ECO:0000256" key="7">
    <source>
        <dbReference type="ARBA" id="ARBA00023180"/>
    </source>
</evidence>
<feature type="transmembrane region" description="Helical" evidence="10">
    <location>
        <begin position="619"/>
        <end position="641"/>
    </location>
</feature>
<comment type="subcellular location">
    <subcellularLocation>
        <location evidence="1">Membrane</location>
        <topology evidence="1">Single-pass type I membrane protein</topology>
    </subcellularLocation>
</comment>
<keyword evidence="2 10" id="KW-0812">Transmembrane</keyword>
<feature type="compositionally biased region" description="Acidic residues" evidence="9">
    <location>
        <begin position="225"/>
        <end position="277"/>
    </location>
</feature>
<proteinExistence type="inferred from homology"/>
<name>A0AA88HHX0_ARTSF</name>
<dbReference type="SUPFAM" id="SSF109843">
    <property type="entry name" value="CAPPD, an extracellular domain of amyloid beta A4 protein"/>
    <property type="match status" value="1"/>
</dbReference>
<feature type="compositionally biased region" description="Low complexity" evidence="9">
    <location>
        <begin position="554"/>
        <end position="563"/>
    </location>
</feature>
<dbReference type="InterPro" id="IPR011178">
    <property type="entry name" value="Amyloid_glyco_Cu-bd"/>
</dbReference>
<dbReference type="GO" id="GO:0043025">
    <property type="term" value="C:neuronal cell body"/>
    <property type="evidence" value="ECO:0007669"/>
    <property type="project" value="TreeGrafter"/>
</dbReference>
<feature type="region of interest" description="Disordered" evidence="9">
    <location>
        <begin position="550"/>
        <end position="579"/>
    </location>
</feature>
<gene>
    <name evidence="14" type="ORF">QYM36_015137</name>
</gene>
<dbReference type="AlphaFoldDB" id="A0AA88HHX0"/>
<dbReference type="Pfam" id="PF02177">
    <property type="entry name" value="APP_N"/>
    <property type="match status" value="1"/>
</dbReference>
<dbReference type="PANTHER" id="PTHR23103">
    <property type="entry name" value="ALZHEIMER'S DISEASE BETA-AMYLOID RELATED"/>
    <property type="match status" value="1"/>
</dbReference>
<dbReference type="Pfam" id="PF12925">
    <property type="entry name" value="APP_E2"/>
    <property type="match status" value="1"/>
</dbReference>
<feature type="disulfide bond" evidence="8">
    <location>
        <begin position="113"/>
        <end position="120"/>
    </location>
</feature>
<feature type="region of interest" description="Disordered" evidence="9">
    <location>
        <begin position="209"/>
        <end position="277"/>
    </location>
</feature>
<feature type="chain" id="PRO_5041688501" description="Amyloid-beta-like protein" evidence="11">
    <location>
        <begin position="19"/>
        <end position="688"/>
    </location>
</feature>
<dbReference type="GO" id="GO:0007417">
    <property type="term" value="P:central nervous system development"/>
    <property type="evidence" value="ECO:0007669"/>
    <property type="project" value="TreeGrafter"/>
</dbReference>
<evidence type="ECO:0000256" key="8">
    <source>
        <dbReference type="PROSITE-ProRule" id="PRU01217"/>
    </source>
</evidence>
<dbReference type="InterPro" id="IPR036176">
    <property type="entry name" value="E2_sf"/>
</dbReference>
<dbReference type="EMBL" id="JAVRJZ010000019">
    <property type="protein sequence ID" value="KAK2707349.1"/>
    <property type="molecule type" value="Genomic_DNA"/>
</dbReference>
<dbReference type="Gene3D" id="3.30.1490.140">
    <property type="entry name" value="Amyloidogenic glycoprotein, copper-binding domain"/>
    <property type="match status" value="1"/>
</dbReference>
<keyword evidence="7" id="KW-0325">Glycoprotein</keyword>
<evidence type="ECO:0000259" key="12">
    <source>
        <dbReference type="PROSITE" id="PS51869"/>
    </source>
</evidence>
<evidence type="ECO:0000256" key="3">
    <source>
        <dbReference type="ARBA" id="ARBA00022729"/>
    </source>
</evidence>
<dbReference type="InterPro" id="IPR019543">
    <property type="entry name" value="APP_amyloid_C"/>
</dbReference>
<keyword evidence="5 10" id="KW-0472">Membrane</keyword>
<dbReference type="GO" id="GO:0007409">
    <property type="term" value="P:axonogenesis"/>
    <property type="evidence" value="ECO:0007669"/>
    <property type="project" value="TreeGrafter"/>
</dbReference>
<dbReference type="InterPro" id="IPR019744">
    <property type="entry name" value="APP_CUBD_CS"/>
</dbReference>
<dbReference type="GO" id="GO:0008201">
    <property type="term" value="F:heparin binding"/>
    <property type="evidence" value="ECO:0007669"/>
    <property type="project" value="UniProtKB-UniRule"/>
</dbReference>
<feature type="disulfide bond" evidence="8">
    <location>
        <begin position="172"/>
        <end position="200"/>
    </location>
</feature>
<evidence type="ECO:0008006" key="16">
    <source>
        <dbReference type="Google" id="ProtNLM"/>
    </source>
</evidence>
<dbReference type="InterPro" id="IPR015849">
    <property type="entry name" value="Amyloid_glyco_heparin-bd"/>
</dbReference>
<comment type="similarity">
    <text evidence="8">Belongs to the APP family.</text>
</comment>
<dbReference type="GO" id="GO:0046914">
    <property type="term" value="F:transition metal ion binding"/>
    <property type="evidence" value="ECO:0007669"/>
    <property type="project" value="InterPro"/>
</dbReference>
<feature type="disulfide bond" evidence="8">
    <location>
        <begin position="158"/>
        <end position="188"/>
    </location>
</feature>
<dbReference type="PANTHER" id="PTHR23103:SF15">
    <property type="entry name" value="AMYLOID-BETA-LIKE PROTEIN"/>
    <property type="match status" value="1"/>
</dbReference>
<dbReference type="InterPro" id="IPR008155">
    <property type="entry name" value="Amyloid_glyco"/>
</dbReference>
<reference evidence="14" key="1">
    <citation type="submission" date="2023-07" db="EMBL/GenBank/DDBJ databases">
        <title>Chromosome-level genome assembly of Artemia franciscana.</title>
        <authorList>
            <person name="Jo E."/>
        </authorList>
    </citation>
    <scope>NUCLEOTIDE SEQUENCE</scope>
    <source>
        <tissue evidence="14">Whole body</tissue>
    </source>
</reference>
<dbReference type="GO" id="GO:0016020">
    <property type="term" value="C:membrane"/>
    <property type="evidence" value="ECO:0007669"/>
    <property type="project" value="UniProtKB-SubCell"/>
</dbReference>
<dbReference type="SMART" id="SM00006">
    <property type="entry name" value="A4_EXTRA"/>
    <property type="match status" value="1"/>
</dbReference>
<dbReference type="SUPFAM" id="SSF56491">
    <property type="entry name" value="A heparin-binding domain"/>
    <property type="match status" value="1"/>
</dbReference>
<dbReference type="Gene3D" id="3.90.570.10">
    <property type="entry name" value="Amyloidogenic glycoprotein, heparin-binding domain"/>
    <property type="match status" value="1"/>
</dbReference>
<dbReference type="Gene3D" id="1.20.120.770">
    <property type="entry name" value="Amyloid precursor protein, E2 domain"/>
    <property type="match status" value="1"/>
</dbReference>
<feature type="compositionally biased region" description="Polar residues" evidence="9">
    <location>
        <begin position="209"/>
        <end position="221"/>
    </location>
</feature>
<evidence type="ECO:0000256" key="5">
    <source>
        <dbReference type="ARBA" id="ARBA00023136"/>
    </source>
</evidence>
<evidence type="ECO:0000256" key="9">
    <source>
        <dbReference type="SAM" id="MobiDB-lite"/>
    </source>
</evidence>
<evidence type="ECO:0000313" key="15">
    <source>
        <dbReference type="Proteomes" id="UP001187531"/>
    </source>
</evidence>
<evidence type="ECO:0000256" key="1">
    <source>
        <dbReference type="ARBA" id="ARBA00004479"/>
    </source>
</evidence>
<comment type="caution">
    <text evidence="14">The sequence shown here is derived from an EMBL/GenBank/DDBJ whole genome shotgun (WGS) entry which is preliminary data.</text>
</comment>
<accession>A0AA88HHX0</accession>
<protein>
    <recommendedName>
        <fullName evidence="16">Amyloid-beta-like protein</fullName>
    </recommendedName>
</protein>
<comment type="caution">
    <text evidence="8">Lacks conserved residue(s) required for the propagation of feature annotation.</text>
</comment>
<dbReference type="Gene3D" id="2.30.29.30">
    <property type="entry name" value="Pleckstrin-homology domain (PH domain)/Phosphotyrosine-binding domain (PTB)"/>
    <property type="match status" value="1"/>
</dbReference>
<feature type="signal peptide" evidence="11">
    <location>
        <begin position="1"/>
        <end position="18"/>
    </location>
</feature>
<feature type="disulfide bond" evidence="8">
    <location>
        <begin position="147"/>
        <end position="201"/>
    </location>
</feature>
<dbReference type="InterPro" id="IPR011993">
    <property type="entry name" value="PH-like_dom_sf"/>
</dbReference>
<organism evidence="14 15">
    <name type="scientific">Artemia franciscana</name>
    <name type="common">Brine shrimp</name>
    <name type="synonym">Artemia sanfranciscana</name>
    <dbReference type="NCBI Taxonomy" id="6661"/>
    <lineage>
        <taxon>Eukaryota</taxon>
        <taxon>Metazoa</taxon>
        <taxon>Ecdysozoa</taxon>
        <taxon>Arthropoda</taxon>
        <taxon>Crustacea</taxon>
        <taxon>Branchiopoda</taxon>
        <taxon>Anostraca</taxon>
        <taxon>Artemiidae</taxon>
        <taxon>Artemia</taxon>
    </lineage>
</organism>
<sequence length="688" mass="77769">MFESLVLFLILSFNPGFCYIEALAAAEATGSSQVASPRFEPQVAVPCGAGLKGANLYPQYLAGPDRWVSDSTAEPGCIRDKMQVLELCRKSYPSRNITNIVESTKITKIDGWCKTGHKKCKNTLYVRPYRCIEGAFQSEALLVPEQCVFDHIHNASRCWSYDEWNSTASEACRSRGLRLRSFAILLPCGVDVFSGVEFVCCPKANKDGNQNTKTNVDSTNKFGDDDSEDYFDDSDESDEDDLTDDKDDDDDDTDLEEDDFDLEDESDEDDDSDEDDIMKDWTDLEGRYQEMMRKDIHGAEDFKQKMTIRFQKLVRALEDESQAEKHQLIAAHQQRVLARINVKKREAMTCYTNALNEIPASTPKVQKCLEKLLRSMHKDRHHTIGHFRHLLKTNPGQAQREKETTAEHLADIDKMTNQSLDMLNRFPSLSAKILPLMKDFLIALRAKDDTPAPLRDFTKEAESGILDSFKTEEIAKQQMITTKQLEKDRARKLASKKLRFGYKDEKPAYLSKEESAAFTKGYNKAPKQVEVKNIEIGSAEIQAAITTSDEAPLSTSSSVSTGYSKEKSSDALSPPSHPAYVPHIQERAHIAHAQLHDLGHSEPGYSIRREIYRRENRSVYVTLAFGGIALLAAAVVGIAVMRRRAARHPHHQGFIEVDQHASPEERHVANMQVNGYENPTYKYFEIKE</sequence>
<feature type="region of interest" description="GFLD subdomain" evidence="8">
    <location>
        <begin position="37"/>
        <end position="137"/>
    </location>
</feature>
<dbReference type="PRINTS" id="PR00203">
    <property type="entry name" value="AMYLOIDA4"/>
</dbReference>
<dbReference type="PROSITE" id="PS51870">
    <property type="entry name" value="APP_E2"/>
    <property type="match status" value="1"/>
</dbReference>
<feature type="region of interest" description="CuBD subdomain" evidence="8">
    <location>
        <begin position="145"/>
        <end position="203"/>
    </location>
</feature>
<dbReference type="Pfam" id="PF10515">
    <property type="entry name" value="APP_amyloid"/>
    <property type="match status" value="1"/>
</dbReference>
<dbReference type="PROSITE" id="PS00320">
    <property type="entry name" value="APP_INTRA"/>
    <property type="match status" value="1"/>
</dbReference>
<dbReference type="PROSITE" id="PS00319">
    <property type="entry name" value="APP_CUBD"/>
    <property type="match status" value="1"/>
</dbReference>
<feature type="domain" description="E1" evidence="12">
    <location>
        <begin position="37"/>
        <end position="203"/>
    </location>
</feature>
<evidence type="ECO:0000259" key="13">
    <source>
        <dbReference type="PROSITE" id="PS51870"/>
    </source>
</evidence>
<dbReference type="SUPFAM" id="SSF89811">
    <property type="entry name" value="Amyloid beta a4 protein copper binding domain (domain 2)"/>
    <property type="match status" value="1"/>
</dbReference>
<dbReference type="InterPro" id="IPR008154">
    <property type="entry name" value="Amyloid_glyco_extra"/>
</dbReference>
<keyword evidence="3 11" id="KW-0732">Signal</keyword>
<feature type="domain" description="E2" evidence="13">
    <location>
        <begin position="239"/>
        <end position="440"/>
    </location>
</feature>
<dbReference type="InterPro" id="IPR024329">
    <property type="entry name" value="Amyloid_glyco_E2_domain"/>
</dbReference>
<evidence type="ECO:0000256" key="10">
    <source>
        <dbReference type="SAM" id="Phobius"/>
    </source>
</evidence>